<evidence type="ECO:0000256" key="1">
    <source>
        <dbReference type="SAM" id="MobiDB-lite"/>
    </source>
</evidence>
<feature type="region of interest" description="Disordered" evidence="1">
    <location>
        <begin position="1"/>
        <end position="152"/>
    </location>
</feature>
<name>A0A8A4DW37_BURPE</name>
<protein>
    <submittedName>
        <fullName evidence="2">Uncharacterized protein</fullName>
    </submittedName>
</protein>
<dbReference type="RefSeq" id="WP_207416444.1">
    <property type="nucleotide sequence ID" value="NZ_CP071755.2"/>
</dbReference>
<feature type="compositionally biased region" description="Basic and acidic residues" evidence="1">
    <location>
        <begin position="22"/>
        <end position="34"/>
    </location>
</feature>
<accession>A0A8A4DW37</accession>
<feature type="compositionally biased region" description="Basic and acidic residues" evidence="1">
    <location>
        <begin position="44"/>
        <end position="65"/>
    </location>
</feature>
<evidence type="ECO:0000313" key="2">
    <source>
        <dbReference type="EMBL" id="QTB60618.1"/>
    </source>
</evidence>
<feature type="compositionally biased region" description="Low complexity" evidence="1">
    <location>
        <begin position="137"/>
        <end position="152"/>
    </location>
</feature>
<sequence>MKDGAAGGVWRTARAGSWNQEGGREREDRGRQRADGGVQSPEQGSREIETSKPRNLETSKPRNLETSKPQNLKTSKPQNLKTSKPQNLKAEKPKSPAPPRHQRIETESAGRAARAGGSPDKHAARSRRVLGPPRPDAVFARGASAAAHAALW</sequence>
<feature type="compositionally biased region" description="Polar residues" evidence="1">
    <location>
        <begin position="66"/>
        <end position="86"/>
    </location>
</feature>
<gene>
    <name evidence="2" type="ORF">J3D99_22125</name>
</gene>
<dbReference type="EMBL" id="CP071754">
    <property type="protein sequence ID" value="QTB60618.1"/>
    <property type="molecule type" value="Genomic_DNA"/>
</dbReference>
<reference evidence="2" key="1">
    <citation type="submission" date="2021-03" db="EMBL/GenBank/DDBJ databases">
        <title>Complete genome of Burkholderia pseudomallei_VBP364.</title>
        <authorList>
            <person name="Balaji V."/>
            <person name="Yamuna B."/>
            <person name="Monisha P."/>
        </authorList>
    </citation>
    <scope>NUCLEOTIDE SEQUENCE</scope>
    <source>
        <strain evidence="2">VBP364</strain>
    </source>
</reference>
<organism evidence="2">
    <name type="scientific">Burkholderia pseudomallei</name>
    <name type="common">Pseudomonas pseudomallei</name>
    <dbReference type="NCBI Taxonomy" id="28450"/>
    <lineage>
        <taxon>Bacteria</taxon>
        <taxon>Pseudomonadati</taxon>
        <taxon>Pseudomonadota</taxon>
        <taxon>Betaproteobacteria</taxon>
        <taxon>Burkholderiales</taxon>
        <taxon>Burkholderiaceae</taxon>
        <taxon>Burkholderia</taxon>
        <taxon>pseudomallei group</taxon>
    </lineage>
</organism>
<dbReference type="AlphaFoldDB" id="A0A8A4DW37"/>
<proteinExistence type="predicted"/>